<dbReference type="PANTHER" id="PTHR43086:SF3">
    <property type="entry name" value="NADP-DEPENDENT 3-HYDROXY ACID DEHYDROGENASE YDFG"/>
    <property type="match status" value="1"/>
</dbReference>
<dbReference type="AlphaFoldDB" id="A0A1I1FJQ2"/>
<dbReference type="OrthoDB" id="9775296at2"/>
<reference evidence="4 5" key="1">
    <citation type="submission" date="2016-10" db="EMBL/GenBank/DDBJ databases">
        <authorList>
            <person name="de Groot N.N."/>
        </authorList>
    </citation>
    <scope>NUCLEOTIDE SEQUENCE [LARGE SCALE GENOMIC DNA]</scope>
    <source>
        <strain evidence="4 5">DSM 6793</strain>
    </source>
</reference>
<evidence type="ECO:0000256" key="3">
    <source>
        <dbReference type="RuleBase" id="RU000363"/>
    </source>
</evidence>
<evidence type="ECO:0000313" key="4">
    <source>
        <dbReference type="EMBL" id="SFB99206.1"/>
    </source>
</evidence>
<dbReference type="PANTHER" id="PTHR43086">
    <property type="entry name" value="VERY-LONG-CHAIN 3-OXOOACYL-COA REDUCTASE"/>
    <property type="match status" value="1"/>
</dbReference>
<keyword evidence="5" id="KW-1185">Reference proteome</keyword>
<dbReference type="PRINTS" id="PR00080">
    <property type="entry name" value="SDRFAMILY"/>
</dbReference>
<dbReference type="CDD" id="cd05233">
    <property type="entry name" value="SDR_c"/>
    <property type="match status" value="1"/>
</dbReference>
<evidence type="ECO:0000256" key="2">
    <source>
        <dbReference type="ARBA" id="ARBA00023002"/>
    </source>
</evidence>
<organism evidence="4 5">
    <name type="scientific">Flexibacter flexilis DSM 6793</name>
    <dbReference type="NCBI Taxonomy" id="927664"/>
    <lineage>
        <taxon>Bacteria</taxon>
        <taxon>Pseudomonadati</taxon>
        <taxon>Bacteroidota</taxon>
        <taxon>Cytophagia</taxon>
        <taxon>Cytophagales</taxon>
        <taxon>Flexibacteraceae</taxon>
        <taxon>Flexibacter</taxon>
    </lineage>
</organism>
<comment type="similarity">
    <text evidence="1 3">Belongs to the short-chain dehydrogenases/reductases (SDR) family.</text>
</comment>
<protein>
    <submittedName>
        <fullName evidence="4">NADP-dependent 3-hydroxy acid dehydrogenase YdfG</fullName>
    </submittedName>
</protein>
<evidence type="ECO:0000313" key="5">
    <source>
        <dbReference type="Proteomes" id="UP000199514"/>
    </source>
</evidence>
<dbReference type="RefSeq" id="WP_091508477.1">
    <property type="nucleotide sequence ID" value="NZ_FOLE01000002.1"/>
</dbReference>
<dbReference type="Gene3D" id="3.40.50.720">
    <property type="entry name" value="NAD(P)-binding Rossmann-like Domain"/>
    <property type="match status" value="1"/>
</dbReference>
<proteinExistence type="inferred from homology"/>
<dbReference type="PRINTS" id="PR00081">
    <property type="entry name" value="GDHRDH"/>
</dbReference>
<gene>
    <name evidence="4" type="ORF">SAMN05421780_102207</name>
</gene>
<dbReference type="Proteomes" id="UP000199514">
    <property type="component" value="Unassembled WGS sequence"/>
</dbReference>
<dbReference type="EMBL" id="FOLE01000002">
    <property type="protein sequence ID" value="SFB99206.1"/>
    <property type="molecule type" value="Genomic_DNA"/>
</dbReference>
<dbReference type="SUPFAM" id="SSF51735">
    <property type="entry name" value="NAD(P)-binding Rossmann-fold domains"/>
    <property type="match status" value="1"/>
</dbReference>
<name>A0A1I1FJQ2_9BACT</name>
<accession>A0A1I1FJQ2</accession>
<dbReference type="STRING" id="927664.SAMN05421780_102207"/>
<keyword evidence="2" id="KW-0560">Oxidoreductase</keyword>
<dbReference type="Pfam" id="PF00106">
    <property type="entry name" value="adh_short"/>
    <property type="match status" value="1"/>
</dbReference>
<sequence>MNIVITGASAGIGFDTALRLSQNPNHRIWAIARSADKLQQLKAQAAHANIETFVFDMRAGNYTTFFEQLSEATQKAGVDVLINNAGNLINKPFEQLTDEDWLSLYEINVLGAVRMVRTLLPLLGQNAQASHVVNIGSMGGFQGSSKFAGLAAYSASKAALANVSECMAEEFKTRNIAVNCLCLGAVQTDMLSKAFPDYEADMSSQKIAEYLAWFAEFGHQFQNGKVIPVSISTP</sequence>
<dbReference type="InterPro" id="IPR002347">
    <property type="entry name" value="SDR_fam"/>
</dbReference>
<dbReference type="GO" id="GO:0016491">
    <property type="term" value="F:oxidoreductase activity"/>
    <property type="evidence" value="ECO:0007669"/>
    <property type="project" value="UniProtKB-KW"/>
</dbReference>
<dbReference type="InterPro" id="IPR036291">
    <property type="entry name" value="NAD(P)-bd_dom_sf"/>
</dbReference>
<evidence type="ECO:0000256" key="1">
    <source>
        <dbReference type="ARBA" id="ARBA00006484"/>
    </source>
</evidence>